<gene>
    <name evidence="1" type="ORF">Cvel_18299</name>
</gene>
<name>A0A0G4FRI3_9ALVE</name>
<accession>A0A0G4FRI3</accession>
<dbReference type="PhylomeDB" id="A0A0G4FRI3"/>
<protein>
    <submittedName>
        <fullName evidence="1">Uncharacterized protein</fullName>
    </submittedName>
</protein>
<evidence type="ECO:0000313" key="1">
    <source>
        <dbReference type="EMBL" id="CEM16880.1"/>
    </source>
</evidence>
<dbReference type="AlphaFoldDB" id="A0A0G4FRI3"/>
<dbReference type="EMBL" id="CDMZ01000561">
    <property type="protein sequence ID" value="CEM16880.1"/>
    <property type="molecule type" value="Genomic_DNA"/>
</dbReference>
<dbReference type="VEuPathDB" id="CryptoDB:Cvel_18299"/>
<sequence length="197" mass="21629">MSDCPSLLVHVLKYEDGAHVFFRMLSSVPSVVLQLICKASRQATVENYRDRGLNPSLSAGALVRTKIVAEIIPGAPNVNLCHWLLDLPSPPRPEIVLRACALANAEETLTQLCASHPLCGTASLRNEGRFWLDEEVHSASNLLAICDGAIEGGHTVLLRSALERLVPPLLDRHEGPAMSAMNRDVWIDWLKAALKRR</sequence>
<proteinExistence type="predicted"/>
<organism evidence="1">
    <name type="scientific">Chromera velia CCMP2878</name>
    <dbReference type="NCBI Taxonomy" id="1169474"/>
    <lineage>
        <taxon>Eukaryota</taxon>
        <taxon>Sar</taxon>
        <taxon>Alveolata</taxon>
        <taxon>Colpodellida</taxon>
        <taxon>Chromeraceae</taxon>
        <taxon>Chromera</taxon>
    </lineage>
</organism>
<reference evidence="1" key="1">
    <citation type="submission" date="2014-11" db="EMBL/GenBank/DDBJ databases">
        <authorList>
            <person name="Otto D Thomas"/>
            <person name="Naeem Raeece"/>
        </authorList>
    </citation>
    <scope>NUCLEOTIDE SEQUENCE</scope>
</reference>